<organism evidence="1">
    <name type="scientific">Pithovirus LCPAC406</name>
    <dbReference type="NCBI Taxonomy" id="2506599"/>
    <lineage>
        <taxon>Viruses</taxon>
        <taxon>Pithoviruses</taxon>
    </lineage>
</organism>
<protein>
    <submittedName>
        <fullName evidence="1">Uncharacterized protein</fullName>
    </submittedName>
</protein>
<proteinExistence type="predicted"/>
<evidence type="ECO:0000313" key="1">
    <source>
        <dbReference type="EMBL" id="QBK93884.1"/>
    </source>
</evidence>
<dbReference type="EMBL" id="MK500606">
    <property type="protein sequence ID" value="QBK93884.1"/>
    <property type="molecule type" value="Genomic_DNA"/>
</dbReference>
<gene>
    <name evidence="1" type="ORF">LCPAC406_01980</name>
</gene>
<name>A0A481ZD92_9VIRU</name>
<accession>A0A481ZD92</accession>
<reference evidence="1" key="1">
    <citation type="journal article" date="2019" name="MBio">
        <title>Virus Genomes from Deep Sea Sediments Expand the Ocean Megavirome and Support Independent Origins of Viral Gigantism.</title>
        <authorList>
            <person name="Backstrom D."/>
            <person name="Yutin N."/>
            <person name="Jorgensen S.L."/>
            <person name="Dharamshi J."/>
            <person name="Homa F."/>
            <person name="Zaremba-Niedwiedzka K."/>
            <person name="Spang A."/>
            <person name="Wolf Y.I."/>
            <person name="Koonin E.V."/>
            <person name="Ettema T.J."/>
        </authorList>
    </citation>
    <scope>NUCLEOTIDE SEQUENCE</scope>
</reference>
<sequence>MSISEEKFYLLEINESEERLFIINRMSLVTDPEIWPVDSMPRLMYEGDRDAPEYVINNPKMKMESIKLEMS</sequence>